<dbReference type="SUPFAM" id="SSF53167">
    <property type="entry name" value="Purine and uridine phosphorylases"/>
    <property type="match status" value="1"/>
</dbReference>
<comment type="caution">
    <text evidence="4">The sequence shown here is derived from an EMBL/GenBank/DDBJ whole genome shotgun (WGS) entry which is preliminary data.</text>
</comment>
<dbReference type="GO" id="GO:0009166">
    <property type="term" value="P:nucleotide catabolic process"/>
    <property type="evidence" value="ECO:0007669"/>
    <property type="project" value="InterPro"/>
</dbReference>
<reference evidence="4" key="1">
    <citation type="journal article" date="2023" name="G3 (Bethesda)">
        <title>A reference genome for the long-term kleptoplast-retaining sea slug Elysia crispata morphotype clarki.</title>
        <authorList>
            <person name="Eastman K.E."/>
            <person name="Pendleton A.L."/>
            <person name="Shaikh M.A."/>
            <person name="Suttiyut T."/>
            <person name="Ogas R."/>
            <person name="Tomko P."/>
            <person name="Gavelis G."/>
            <person name="Widhalm J.R."/>
            <person name="Wisecaver J.H."/>
        </authorList>
    </citation>
    <scope>NUCLEOTIDE SEQUENCE</scope>
    <source>
        <strain evidence="4">ECLA1</strain>
    </source>
</reference>
<dbReference type="PANTHER" id="PTHR43691:SF11">
    <property type="entry name" value="FI09636P-RELATED"/>
    <property type="match status" value="1"/>
</dbReference>
<dbReference type="InterPro" id="IPR000845">
    <property type="entry name" value="Nucleoside_phosphorylase_d"/>
</dbReference>
<feature type="binding site" evidence="2">
    <location>
        <begin position="145"/>
        <end position="148"/>
    </location>
    <ligand>
        <name>phosphate</name>
        <dbReference type="ChEBI" id="CHEBI:43474"/>
    </ligand>
</feature>
<dbReference type="GO" id="GO:0004850">
    <property type="term" value="F:uridine phosphorylase activity"/>
    <property type="evidence" value="ECO:0007669"/>
    <property type="project" value="InterPro"/>
</dbReference>
<gene>
    <name evidence="4" type="ORF">RRG08_048859</name>
</gene>
<feature type="binding site" evidence="2">
    <location>
        <position position="227"/>
    </location>
    <ligand>
        <name>substrate</name>
    </ligand>
</feature>
<comment type="similarity">
    <text evidence="1">Belongs to the PNP/UDP phosphorylase family.</text>
</comment>
<evidence type="ECO:0000313" key="4">
    <source>
        <dbReference type="EMBL" id="KAK3788855.1"/>
    </source>
</evidence>
<dbReference type="Proteomes" id="UP001283361">
    <property type="component" value="Unassembled WGS sequence"/>
</dbReference>
<evidence type="ECO:0000259" key="3">
    <source>
        <dbReference type="Pfam" id="PF01048"/>
    </source>
</evidence>
<organism evidence="4 5">
    <name type="scientific">Elysia crispata</name>
    <name type="common">lettuce slug</name>
    <dbReference type="NCBI Taxonomy" id="231223"/>
    <lineage>
        <taxon>Eukaryota</taxon>
        <taxon>Metazoa</taxon>
        <taxon>Spiralia</taxon>
        <taxon>Lophotrochozoa</taxon>
        <taxon>Mollusca</taxon>
        <taxon>Gastropoda</taxon>
        <taxon>Heterobranchia</taxon>
        <taxon>Euthyneura</taxon>
        <taxon>Panpulmonata</taxon>
        <taxon>Sacoglossa</taxon>
        <taxon>Placobranchoidea</taxon>
        <taxon>Plakobranchidae</taxon>
        <taxon>Elysia</taxon>
    </lineage>
</organism>
<evidence type="ECO:0000313" key="5">
    <source>
        <dbReference type="Proteomes" id="UP001283361"/>
    </source>
</evidence>
<name>A0AAE1AJ69_9GAST</name>
<dbReference type="NCBIfam" id="TIGR01719">
    <property type="entry name" value="euk_UDPppase"/>
    <property type="match status" value="1"/>
</dbReference>
<evidence type="ECO:0000256" key="1">
    <source>
        <dbReference type="ARBA" id="ARBA00010456"/>
    </source>
</evidence>
<dbReference type="GO" id="GO:0005829">
    <property type="term" value="C:cytosol"/>
    <property type="evidence" value="ECO:0007669"/>
    <property type="project" value="TreeGrafter"/>
</dbReference>
<feature type="domain" description="Nucleoside phosphorylase" evidence="3">
    <location>
        <begin position="60"/>
        <end position="314"/>
    </location>
</feature>
<dbReference type="InterPro" id="IPR010059">
    <property type="entry name" value="Uridine_phosphorylase_euk"/>
</dbReference>
<sequence length="327" mass="36247">MSGEQTNPVITEQHPDQFLIQKGKLKLSNPHIQPGQEDVLYHIALGNKSHNLQSLFQDIKFVCMGGSPNRMRQFADYLVSELHINLPSGMGLTNIACGSDRYVLYKVGPVLSVSHGMGVPSLSIIFHEIVKLLHHAGCSDVTFFRLGTSGGLGIEPGSLVITEEAVDGLLRPYMEMATLGRLVQYPSRLDPDLARELQKLALTDPECHCHSTYLSKTMCTLDFYEGQARLDGAFCDYQAEDKMTFLKKVHSSGVANIEMESLCFASYCHRAGIRGAVVCVTLLDRLEGDQITTPHNILEEWQQRPQKLVASYIKLCLNGKNFSSKSS</sequence>
<dbReference type="GO" id="GO:0006218">
    <property type="term" value="P:uridine catabolic process"/>
    <property type="evidence" value="ECO:0007669"/>
    <property type="project" value="TreeGrafter"/>
</dbReference>
<dbReference type="EMBL" id="JAWDGP010001725">
    <property type="protein sequence ID" value="KAK3788855.1"/>
    <property type="molecule type" value="Genomic_DNA"/>
</dbReference>
<dbReference type="Pfam" id="PF01048">
    <property type="entry name" value="PNP_UDP_1"/>
    <property type="match status" value="1"/>
</dbReference>
<feature type="binding site" evidence="2">
    <location>
        <position position="229"/>
    </location>
    <ligand>
        <name>substrate</name>
    </ligand>
</feature>
<dbReference type="InterPro" id="IPR035994">
    <property type="entry name" value="Nucleoside_phosphorylase_sf"/>
</dbReference>
<feature type="binding site" evidence="2">
    <location>
        <position position="101"/>
    </location>
    <ligand>
        <name>phosphate</name>
        <dbReference type="ChEBI" id="CHEBI:43474"/>
    </ligand>
</feature>
<protein>
    <recommendedName>
        <fullName evidence="3">Nucleoside phosphorylase domain-containing protein</fullName>
    </recommendedName>
</protein>
<keyword evidence="5" id="KW-1185">Reference proteome</keyword>
<evidence type="ECO:0000256" key="2">
    <source>
        <dbReference type="PIRSR" id="PIRSR610059-50"/>
    </source>
</evidence>
<proteinExistence type="inferred from homology"/>
<dbReference type="CDD" id="cd17763">
    <property type="entry name" value="UP_hUPP-like"/>
    <property type="match status" value="1"/>
</dbReference>
<dbReference type="PANTHER" id="PTHR43691">
    <property type="entry name" value="URIDINE PHOSPHORYLASE"/>
    <property type="match status" value="1"/>
</dbReference>
<dbReference type="AlphaFoldDB" id="A0AAE1AJ69"/>
<dbReference type="Gene3D" id="3.40.50.1580">
    <property type="entry name" value="Nucleoside phosphorylase domain"/>
    <property type="match status" value="1"/>
</dbReference>
<accession>A0AAE1AJ69</accession>